<reference evidence="9 10" key="1">
    <citation type="submission" date="2022-06" db="EMBL/GenBank/DDBJ databases">
        <title>Genomic Encyclopedia of Archaeal and Bacterial Type Strains, Phase II (KMG-II): from individual species to whole genera.</title>
        <authorList>
            <person name="Goeker M."/>
        </authorList>
    </citation>
    <scope>NUCLEOTIDE SEQUENCE [LARGE SCALE GENOMIC DNA]</scope>
    <source>
        <strain evidence="9 10">DSM 40477</strain>
    </source>
</reference>
<dbReference type="CDD" id="cd13553">
    <property type="entry name" value="PBP2_NrtA_CpmA_like"/>
    <property type="match status" value="1"/>
</dbReference>
<gene>
    <name evidence="9" type="ORF">LX15_004566</name>
</gene>
<accession>A0ABT1HZA8</accession>
<dbReference type="InterPro" id="IPR044527">
    <property type="entry name" value="NrtA/CpmA_ABC-bd_dom"/>
</dbReference>
<organism evidence="9 10">
    <name type="scientific">Streptoalloteichus tenebrarius (strain ATCC 17920 / DSM 40477 / JCM 4838 / CBS 697.72 / NBRC 16177 / NCIMB 11028 / NRRL B-12390 / A12253. 1 / ISP 5477)</name>
    <name type="common">Streptomyces tenebrarius</name>
    <dbReference type="NCBI Taxonomy" id="1933"/>
    <lineage>
        <taxon>Bacteria</taxon>
        <taxon>Bacillati</taxon>
        <taxon>Actinomycetota</taxon>
        <taxon>Actinomycetes</taxon>
        <taxon>Pseudonocardiales</taxon>
        <taxon>Pseudonocardiaceae</taxon>
        <taxon>Streptoalloteichus</taxon>
    </lineage>
</organism>
<dbReference type="InterPro" id="IPR010067">
    <property type="entry name" value="ABC_SsuA_sub-bd"/>
</dbReference>
<evidence type="ECO:0000313" key="9">
    <source>
        <dbReference type="EMBL" id="MCP2260846.1"/>
    </source>
</evidence>
<dbReference type="SUPFAM" id="SSF53850">
    <property type="entry name" value="Periplasmic binding protein-like II"/>
    <property type="match status" value="1"/>
</dbReference>
<evidence type="ECO:0000256" key="3">
    <source>
        <dbReference type="ARBA" id="ARBA00010742"/>
    </source>
</evidence>
<dbReference type="NCBIfam" id="TIGR01728">
    <property type="entry name" value="SsuA_fam"/>
    <property type="match status" value="1"/>
</dbReference>
<name>A0ABT1HZA8_STRSD</name>
<dbReference type="Pfam" id="PF13379">
    <property type="entry name" value="NMT1_2"/>
    <property type="match status" value="1"/>
</dbReference>
<evidence type="ECO:0000256" key="5">
    <source>
        <dbReference type="ARBA" id="ARBA00022475"/>
    </source>
</evidence>
<sequence length="366" mass="38317">MRLAAAPRPPRRTRAVLAVLALVPLLTTLGACSRADRGPSADAASDRGPAAELRLGYFPNVTHASALIGVDKEFFARELGSTKLTTQTFNAGPEEVSALLGGSLDAGFIGSGPAINAFAKSEGEAVRLVAGATSGGAQLVVKPGITAPEQLRGRVVATPQLGNTQDVALKKWLADKGLAIGDGPDKVRVTNADNPRTLEAFRGGEVDAAWLPEPWSSRLVLEAGAQVLVDERDLWEGGQFPTTVLIVRTQFLREHPKTVEALLRGQLAATEWAAGNQAEARAVVNKQLEKLTGKALSQPVLDRAFTNIQLTTDPLARTFPRLAKDGVTAGVTRTAPELAGFADLRPLNTVLAAAGKPGADAAGLQK</sequence>
<comment type="similarity">
    <text evidence="3">Belongs to the bacterial solute-binding protein SsuA/TauA family.</text>
</comment>
<dbReference type="PANTHER" id="PTHR30024:SF47">
    <property type="entry name" value="TAURINE-BINDING PERIPLASMIC PROTEIN"/>
    <property type="match status" value="1"/>
</dbReference>
<comment type="caution">
    <text evidence="9">The sequence shown here is derived from an EMBL/GenBank/DDBJ whole genome shotgun (WGS) entry which is preliminary data.</text>
</comment>
<keyword evidence="10" id="KW-1185">Reference proteome</keyword>
<keyword evidence="7" id="KW-0732">Signal</keyword>
<dbReference type="EMBL" id="JAMTCP010000032">
    <property type="protein sequence ID" value="MCP2260846.1"/>
    <property type="molecule type" value="Genomic_DNA"/>
</dbReference>
<keyword evidence="8" id="KW-0472">Membrane</keyword>
<proteinExistence type="inferred from homology"/>
<evidence type="ECO:0000256" key="8">
    <source>
        <dbReference type="ARBA" id="ARBA00023136"/>
    </source>
</evidence>
<evidence type="ECO:0000256" key="6">
    <source>
        <dbReference type="ARBA" id="ARBA00022519"/>
    </source>
</evidence>
<comment type="subcellular location">
    <subcellularLocation>
        <location evidence="2">Cell inner membrane</location>
    </subcellularLocation>
    <subcellularLocation>
        <location evidence="1">Periplasm</location>
    </subcellularLocation>
</comment>
<dbReference type="PROSITE" id="PS51257">
    <property type="entry name" value="PROKAR_LIPOPROTEIN"/>
    <property type="match status" value="1"/>
</dbReference>
<evidence type="ECO:0000256" key="2">
    <source>
        <dbReference type="ARBA" id="ARBA00004533"/>
    </source>
</evidence>
<protein>
    <submittedName>
        <fullName evidence="9">NitT/TauT family transport system substrate-binding protein</fullName>
    </submittedName>
</protein>
<evidence type="ECO:0000256" key="7">
    <source>
        <dbReference type="ARBA" id="ARBA00022729"/>
    </source>
</evidence>
<evidence type="ECO:0000256" key="1">
    <source>
        <dbReference type="ARBA" id="ARBA00004418"/>
    </source>
</evidence>
<keyword evidence="4" id="KW-0813">Transport</keyword>
<evidence type="ECO:0000313" key="10">
    <source>
        <dbReference type="Proteomes" id="UP001205311"/>
    </source>
</evidence>
<keyword evidence="6" id="KW-0997">Cell inner membrane</keyword>
<dbReference type="PANTHER" id="PTHR30024">
    <property type="entry name" value="ALIPHATIC SULFONATES-BINDING PROTEIN-RELATED"/>
    <property type="match status" value="1"/>
</dbReference>
<evidence type="ECO:0000256" key="4">
    <source>
        <dbReference type="ARBA" id="ARBA00022448"/>
    </source>
</evidence>
<dbReference type="Proteomes" id="UP001205311">
    <property type="component" value="Unassembled WGS sequence"/>
</dbReference>
<keyword evidence="5" id="KW-1003">Cell membrane</keyword>
<dbReference type="Gene3D" id="3.40.190.10">
    <property type="entry name" value="Periplasmic binding protein-like II"/>
    <property type="match status" value="2"/>
</dbReference>